<dbReference type="InterPro" id="IPR012132">
    <property type="entry name" value="GMC_OxRdtase"/>
</dbReference>
<dbReference type="Proteomes" id="UP001500967">
    <property type="component" value="Unassembled WGS sequence"/>
</dbReference>
<evidence type="ECO:0000259" key="7">
    <source>
        <dbReference type="PROSITE" id="PS00624"/>
    </source>
</evidence>
<sequence>MGEYDVVVVGAGTAGCVLAGRLSENPDRRVLLLEAGPVFAAPGEFPEELLRVSSLSAVLPGNPYNSAWPAYLTPDLPWTIPRGRVLGGSGAMNGANYVRATRADFDDWVALGNPAWSYEACLPFYRRAEDDLDYPGDTRGPLPVQRVKGDALSPLSAAFLDACLAAGFPEEKNKNGDETPGAGLMPGNFVDGVRVNTAISHLLPHLDRPNLTVRGDAAVSRVALEHGRAVGVHVGDELVRAGEVVLCAGSVTSPHLLLRSGIGAAAELRAAGIEVAVDLPGVGKDFSDHPDVYVGFRARGDLPFDPSTLPAQVGLNLDSGADPAGDLELLLFAIPLGAMMTDTGSGRTSLVKGASDVLRRPRRTLSALRGVSLRRLATQVIRQGDLNLMVALQRPESRGRLELVAGEPMLHFDYLRSAGDRARLRTGVRAAAELLRSGPLAAHVASITGPDARTLADDGALDRWLRTHLNSNFHLSGSARMGPDGDPGAVVDGSLAVRGVAGLRVVDTSVLPAVPRRGTNATAVMLAERAATFF</sequence>
<dbReference type="InterPro" id="IPR036188">
    <property type="entry name" value="FAD/NAD-bd_sf"/>
</dbReference>
<dbReference type="PANTHER" id="PTHR11552:SF147">
    <property type="entry name" value="CHOLINE DEHYDROGENASE, MITOCHONDRIAL"/>
    <property type="match status" value="1"/>
</dbReference>
<dbReference type="InterPro" id="IPR000172">
    <property type="entry name" value="GMC_OxRdtase_N"/>
</dbReference>
<keyword evidence="3 5" id="KW-0285">Flavoprotein</keyword>
<keyword evidence="4 5" id="KW-0274">FAD</keyword>
<organism evidence="8 9">
    <name type="scientific">Cryptosporangium japonicum</name>
    <dbReference type="NCBI Taxonomy" id="80872"/>
    <lineage>
        <taxon>Bacteria</taxon>
        <taxon>Bacillati</taxon>
        <taxon>Actinomycetota</taxon>
        <taxon>Actinomycetes</taxon>
        <taxon>Cryptosporangiales</taxon>
        <taxon>Cryptosporangiaceae</taxon>
        <taxon>Cryptosporangium</taxon>
    </lineage>
</organism>
<feature type="domain" description="Glucose-methanol-choline oxidoreductase N-terminal" evidence="6">
    <location>
        <begin position="83"/>
        <end position="106"/>
    </location>
</feature>
<dbReference type="PIRSF" id="PIRSF000137">
    <property type="entry name" value="Alcohol_oxidase"/>
    <property type="match status" value="1"/>
</dbReference>
<dbReference type="RefSeq" id="WP_344650056.1">
    <property type="nucleotide sequence ID" value="NZ_BAAAGX010000014.1"/>
</dbReference>
<dbReference type="PROSITE" id="PS00624">
    <property type="entry name" value="GMC_OXRED_2"/>
    <property type="match status" value="1"/>
</dbReference>
<dbReference type="PANTHER" id="PTHR11552">
    <property type="entry name" value="GLUCOSE-METHANOL-CHOLINE GMC OXIDOREDUCTASE"/>
    <property type="match status" value="1"/>
</dbReference>
<comment type="similarity">
    <text evidence="2 5">Belongs to the GMC oxidoreductase family.</text>
</comment>
<dbReference type="Gene3D" id="3.50.50.60">
    <property type="entry name" value="FAD/NAD(P)-binding domain"/>
    <property type="match status" value="1"/>
</dbReference>
<dbReference type="Gene3D" id="3.30.410.40">
    <property type="match status" value="1"/>
</dbReference>
<dbReference type="Pfam" id="PF00732">
    <property type="entry name" value="GMC_oxred_N"/>
    <property type="match status" value="1"/>
</dbReference>
<gene>
    <name evidence="8" type="ORF">GCM10009539_36830</name>
</gene>
<comment type="caution">
    <text evidence="8">The sequence shown here is derived from an EMBL/GenBank/DDBJ whole genome shotgun (WGS) entry which is preliminary data.</text>
</comment>
<evidence type="ECO:0000256" key="1">
    <source>
        <dbReference type="ARBA" id="ARBA00001974"/>
    </source>
</evidence>
<dbReference type="EMBL" id="BAAAGX010000014">
    <property type="protein sequence ID" value="GAA0248176.1"/>
    <property type="molecule type" value="Genomic_DNA"/>
</dbReference>
<reference evidence="8 9" key="1">
    <citation type="journal article" date="2019" name="Int. J. Syst. Evol. Microbiol.">
        <title>The Global Catalogue of Microorganisms (GCM) 10K type strain sequencing project: providing services to taxonomists for standard genome sequencing and annotation.</title>
        <authorList>
            <consortium name="The Broad Institute Genomics Platform"/>
            <consortium name="The Broad Institute Genome Sequencing Center for Infectious Disease"/>
            <person name="Wu L."/>
            <person name="Ma J."/>
        </authorList>
    </citation>
    <scope>NUCLEOTIDE SEQUENCE [LARGE SCALE GENOMIC DNA]</scope>
    <source>
        <strain evidence="8 9">JCM 10425</strain>
    </source>
</reference>
<proteinExistence type="inferred from homology"/>
<dbReference type="SUPFAM" id="SSF54373">
    <property type="entry name" value="FAD-linked reductases, C-terminal domain"/>
    <property type="match status" value="1"/>
</dbReference>
<dbReference type="PROSITE" id="PS00623">
    <property type="entry name" value="GMC_OXRED_1"/>
    <property type="match status" value="1"/>
</dbReference>
<comment type="cofactor">
    <cofactor evidence="1">
        <name>FAD</name>
        <dbReference type="ChEBI" id="CHEBI:57692"/>
    </cofactor>
</comment>
<evidence type="ECO:0000259" key="6">
    <source>
        <dbReference type="PROSITE" id="PS00623"/>
    </source>
</evidence>
<keyword evidence="9" id="KW-1185">Reference proteome</keyword>
<evidence type="ECO:0000256" key="5">
    <source>
        <dbReference type="RuleBase" id="RU003968"/>
    </source>
</evidence>
<dbReference type="InterPro" id="IPR007867">
    <property type="entry name" value="GMC_OxRtase_C"/>
</dbReference>
<evidence type="ECO:0000256" key="3">
    <source>
        <dbReference type="ARBA" id="ARBA00022630"/>
    </source>
</evidence>
<evidence type="ECO:0000313" key="9">
    <source>
        <dbReference type="Proteomes" id="UP001500967"/>
    </source>
</evidence>
<name>A0ABN0UES9_9ACTN</name>
<dbReference type="SUPFAM" id="SSF51905">
    <property type="entry name" value="FAD/NAD(P)-binding domain"/>
    <property type="match status" value="1"/>
</dbReference>
<dbReference type="Pfam" id="PF05199">
    <property type="entry name" value="GMC_oxred_C"/>
    <property type="match status" value="1"/>
</dbReference>
<protein>
    <submittedName>
        <fullName evidence="8">GMC family oxidoreductase N-terminal domain-containing protein</fullName>
    </submittedName>
</protein>
<evidence type="ECO:0000256" key="4">
    <source>
        <dbReference type="ARBA" id="ARBA00022827"/>
    </source>
</evidence>
<feature type="domain" description="Glucose-methanol-choline oxidoreductase N-terminal" evidence="7">
    <location>
        <begin position="249"/>
        <end position="263"/>
    </location>
</feature>
<accession>A0ABN0UES9</accession>
<evidence type="ECO:0000313" key="8">
    <source>
        <dbReference type="EMBL" id="GAA0248176.1"/>
    </source>
</evidence>
<evidence type="ECO:0000256" key="2">
    <source>
        <dbReference type="ARBA" id="ARBA00010790"/>
    </source>
</evidence>